<sequence length="78" mass="8114">MTAASVTSPRAEAVGFPAPVRRSSSWSGPVEASSQLRSAVSGWAASSVESAAICVRPALRAASREVAYATESSFRAWK</sequence>
<dbReference type="EMBL" id="BMUU01000005">
    <property type="protein sequence ID" value="GGY36623.1"/>
    <property type="molecule type" value="Genomic_DNA"/>
</dbReference>
<dbReference type="Proteomes" id="UP000600946">
    <property type="component" value="Unassembled WGS sequence"/>
</dbReference>
<organism evidence="1 2">
    <name type="scientific">Streptomyces xanthochromogenes</name>
    <dbReference type="NCBI Taxonomy" id="67384"/>
    <lineage>
        <taxon>Bacteria</taxon>
        <taxon>Bacillati</taxon>
        <taxon>Actinomycetota</taxon>
        <taxon>Actinomycetes</taxon>
        <taxon>Kitasatosporales</taxon>
        <taxon>Streptomycetaceae</taxon>
        <taxon>Streptomyces</taxon>
    </lineage>
</organism>
<reference evidence="2" key="1">
    <citation type="journal article" date="2019" name="Int. J. Syst. Evol. Microbiol.">
        <title>The Global Catalogue of Microorganisms (GCM) 10K type strain sequencing project: providing services to taxonomists for standard genome sequencing and annotation.</title>
        <authorList>
            <consortium name="The Broad Institute Genomics Platform"/>
            <consortium name="The Broad Institute Genome Sequencing Center for Infectious Disease"/>
            <person name="Wu L."/>
            <person name="Ma J."/>
        </authorList>
    </citation>
    <scope>NUCLEOTIDE SEQUENCE [LARGE SCALE GENOMIC DNA]</scope>
    <source>
        <strain evidence="2">JCM 4594</strain>
    </source>
</reference>
<proteinExistence type="predicted"/>
<comment type="caution">
    <text evidence="1">The sequence shown here is derived from an EMBL/GenBank/DDBJ whole genome shotgun (WGS) entry which is preliminary data.</text>
</comment>
<evidence type="ECO:0000313" key="2">
    <source>
        <dbReference type="Proteomes" id="UP000600946"/>
    </source>
</evidence>
<keyword evidence="2" id="KW-1185">Reference proteome</keyword>
<protein>
    <submittedName>
        <fullName evidence="1">Uncharacterized protein</fullName>
    </submittedName>
</protein>
<name>A0ABQ3A9A8_9ACTN</name>
<evidence type="ECO:0000313" key="1">
    <source>
        <dbReference type="EMBL" id="GGY36623.1"/>
    </source>
</evidence>
<gene>
    <name evidence="1" type="ORF">GCM10010326_33190</name>
</gene>
<accession>A0ABQ3A9A8</accession>